<feature type="transmembrane region" description="Helical" evidence="1">
    <location>
        <begin position="113"/>
        <end position="133"/>
    </location>
</feature>
<accession>A0A2M8QFN3</accession>
<reference evidence="2 3" key="1">
    <citation type="submission" date="2017-11" db="EMBL/GenBank/DDBJ databases">
        <title>Evolution of Phototrophy in the Chloroflexi Phylum Driven by Horizontal Gene Transfer.</title>
        <authorList>
            <person name="Ward L.M."/>
            <person name="Hemp J."/>
            <person name="Shih P.M."/>
            <person name="Mcglynn S.E."/>
            <person name="Fischer W."/>
        </authorList>
    </citation>
    <scope>NUCLEOTIDE SEQUENCE [LARGE SCALE GENOMIC DNA]</scope>
    <source>
        <strain evidence="2">JP3_7</strain>
    </source>
</reference>
<name>A0A2M8QFN3_9CHLR</name>
<gene>
    <name evidence="2" type="ORF">CUN48_02610</name>
</gene>
<organism evidence="2 3">
    <name type="scientific">Candidatus Thermofonsia Clade 3 bacterium</name>
    <dbReference type="NCBI Taxonomy" id="2364212"/>
    <lineage>
        <taxon>Bacteria</taxon>
        <taxon>Bacillati</taxon>
        <taxon>Chloroflexota</taxon>
        <taxon>Candidatus Thermofontia</taxon>
        <taxon>Candidatus Thermofonsia Clade 3</taxon>
    </lineage>
</organism>
<evidence type="ECO:0000313" key="3">
    <source>
        <dbReference type="Proteomes" id="UP000230790"/>
    </source>
</evidence>
<feature type="transmembrane region" description="Helical" evidence="1">
    <location>
        <begin position="82"/>
        <end position="101"/>
    </location>
</feature>
<dbReference type="Proteomes" id="UP000230790">
    <property type="component" value="Unassembled WGS sequence"/>
</dbReference>
<keyword evidence="1" id="KW-1133">Transmembrane helix</keyword>
<evidence type="ECO:0000256" key="1">
    <source>
        <dbReference type="SAM" id="Phobius"/>
    </source>
</evidence>
<dbReference type="AlphaFoldDB" id="A0A2M8QFN3"/>
<feature type="transmembrane region" description="Helical" evidence="1">
    <location>
        <begin position="7"/>
        <end position="31"/>
    </location>
</feature>
<proteinExistence type="predicted"/>
<keyword evidence="1" id="KW-0472">Membrane</keyword>
<dbReference type="EMBL" id="PGTN01000010">
    <property type="protein sequence ID" value="PJF48594.1"/>
    <property type="molecule type" value="Genomic_DNA"/>
</dbReference>
<keyword evidence="1" id="KW-0812">Transmembrane</keyword>
<feature type="transmembrane region" description="Helical" evidence="1">
    <location>
        <begin position="37"/>
        <end position="61"/>
    </location>
</feature>
<sequence length="147" mass="15051">MNRLHLRYLIISFIATAIVAVLVQLFILSLLEQNQALMAGAALSAGWWGNLATAATVAIMAGRKAATGFTDPRIGRILGGAIGLWVGVGAVMGLVASTLVLGGQAPGIDVRPGLILIFGLISLGISLIAATIAGRETAHPPEAEEDA</sequence>
<protein>
    <submittedName>
        <fullName evidence="2">Uncharacterized protein</fullName>
    </submittedName>
</protein>
<evidence type="ECO:0000313" key="2">
    <source>
        <dbReference type="EMBL" id="PJF48594.1"/>
    </source>
</evidence>
<comment type="caution">
    <text evidence="2">The sequence shown here is derived from an EMBL/GenBank/DDBJ whole genome shotgun (WGS) entry which is preliminary data.</text>
</comment>